<comment type="similarity">
    <text evidence="1">Belongs to the CdaR family.</text>
</comment>
<dbReference type="RefSeq" id="WP_087615744.1">
    <property type="nucleotide sequence ID" value="NZ_JAFBEY010000002.1"/>
</dbReference>
<dbReference type="InterPro" id="IPR042070">
    <property type="entry name" value="PucR_C-HTH_sf"/>
</dbReference>
<evidence type="ECO:0000313" key="3">
    <source>
        <dbReference type="EMBL" id="OUZ40948.1"/>
    </source>
</evidence>
<sequence>MSDGQEAILRHLTLSNKQLSILVESIRTITSKLHIDEVLHTIMRHALNVIPEADAGYLMLFDEQKQCLIPKTYIHFPPLIEQFQTKPNEAITGRVFATGIGEFFNSYDEIMAAMYHQNVSPRNLQTILKSAHVPQAALCVPITVDAKPIGIMILHQLQKKRDLTQEDLLFFQAFADQVGVAIQKAQYYEQMTEKVKEAHELSLALETKHTLLKQRYDVHATLNQLLLQNEPISVILNELKNLTQLPIGFYDAYDDVFFEDVQSIPPHTKAKIKKQLFLKMKPFEYRLKNDRSFIVYPLYNLDICLGSMIIEQKGIISYKDQQTLEQGANILTLQILRNKNVLEHHNKRMQETFQQIIDAPNQKTVASMAYQLDLDVQDYYRLCIFEFKQTADMLSIEQYLHQFISMLKEQFPGERKLLFYEKNKITLLIGVPSPAILTTLNETLSRLQKKWQSQHKPLFRCAISKQYKTLQTVSSLYEEALQTLRFLHVRDEWTITSYDKIGLNQLILQVPPKDLANFIHDQIGELLTKGNKSHLYETLLAYFRFNRSVQQTAQHLHIHTNTLYQRLSRIEQILNISFQIQEDALKIQLACYLKENYLTPVKKRE</sequence>
<protein>
    <submittedName>
        <fullName evidence="3">Polyketide synthase regulator</fullName>
    </submittedName>
</protein>
<dbReference type="SUPFAM" id="SSF55781">
    <property type="entry name" value="GAF domain-like"/>
    <property type="match status" value="1"/>
</dbReference>
<dbReference type="EMBL" id="NHNT01000001">
    <property type="protein sequence ID" value="OUZ40948.1"/>
    <property type="molecule type" value="Genomic_DNA"/>
</dbReference>
<feature type="domain" description="GAF" evidence="2">
    <location>
        <begin position="34"/>
        <end position="192"/>
    </location>
</feature>
<evidence type="ECO:0000259" key="2">
    <source>
        <dbReference type="SMART" id="SM00065"/>
    </source>
</evidence>
<proteinExistence type="inferred from homology"/>
<dbReference type="Gene3D" id="3.30.450.40">
    <property type="match status" value="1"/>
</dbReference>
<dbReference type="Pfam" id="PF13185">
    <property type="entry name" value="GAF_2"/>
    <property type="match status" value="1"/>
</dbReference>
<dbReference type="Gene3D" id="1.10.10.2840">
    <property type="entry name" value="PucR C-terminal helix-turn-helix domain"/>
    <property type="match status" value="1"/>
</dbReference>
<reference evidence="3 4" key="1">
    <citation type="journal article" date="2017" name="Int. J. Syst. Evol. Microbiol.">
        <title>Solibacillus kalamii sp. nov., isolated from a high-efficiency particulate arrestance filter system used in the International Space Station.</title>
        <authorList>
            <person name="Checinska Sielaff A."/>
            <person name="Kumar R.M."/>
            <person name="Pal D."/>
            <person name="Mayilraj S."/>
            <person name="Venkateswaran K."/>
        </authorList>
    </citation>
    <scope>NUCLEOTIDE SEQUENCE [LARGE SCALE GENOMIC DNA]</scope>
    <source>
        <strain evidence="3 4">ISSFR-015</strain>
    </source>
</reference>
<dbReference type="InterPro" id="IPR029016">
    <property type="entry name" value="GAF-like_dom_sf"/>
</dbReference>
<dbReference type="PANTHER" id="PTHR33744:SF1">
    <property type="entry name" value="DNA-BINDING TRANSCRIPTIONAL ACTIVATOR ADER"/>
    <property type="match status" value="1"/>
</dbReference>
<dbReference type="PANTHER" id="PTHR33744">
    <property type="entry name" value="CARBOHYDRATE DIACID REGULATOR"/>
    <property type="match status" value="1"/>
</dbReference>
<accession>A0ABX3ZMF7</accession>
<comment type="caution">
    <text evidence="3">The sequence shown here is derived from an EMBL/GenBank/DDBJ whole genome shotgun (WGS) entry which is preliminary data.</text>
</comment>
<evidence type="ECO:0000313" key="4">
    <source>
        <dbReference type="Proteomes" id="UP000196594"/>
    </source>
</evidence>
<organism evidence="3 4">
    <name type="scientific">Solibacillus kalamii</name>
    <dbReference type="NCBI Taxonomy" id="1748298"/>
    <lineage>
        <taxon>Bacteria</taxon>
        <taxon>Bacillati</taxon>
        <taxon>Bacillota</taxon>
        <taxon>Bacilli</taxon>
        <taxon>Bacillales</taxon>
        <taxon>Caryophanaceae</taxon>
        <taxon>Solibacillus</taxon>
    </lineage>
</organism>
<dbReference type="SMART" id="SM00065">
    <property type="entry name" value="GAF"/>
    <property type="match status" value="1"/>
</dbReference>
<dbReference type="Pfam" id="PF13556">
    <property type="entry name" value="HTH_30"/>
    <property type="match status" value="1"/>
</dbReference>
<dbReference type="Proteomes" id="UP000196594">
    <property type="component" value="Unassembled WGS sequence"/>
</dbReference>
<dbReference type="InterPro" id="IPR041522">
    <property type="entry name" value="CdaR_GGDEF"/>
</dbReference>
<name>A0ABX3ZMF7_9BACL</name>
<dbReference type="InterPro" id="IPR003018">
    <property type="entry name" value="GAF"/>
</dbReference>
<dbReference type="Pfam" id="PF17853">
    <property type="entry name" value="GGDEF_2"/>
    <property type="match status" value="1"/>
</dbReference>
<dbReference type="InterPro" id="IPR051448">
    <property type="entry name" value="CdaR-like_regulators"/>
</dbReference>
<gene>
    <name evidence="3" type="ORF">CBM15_03460</name>
</gene>
<evidence type="ECO:0000256" key="1">
    <source>
        <dbReference type="ARBA" id="ARBA00006754"/>
    </source>
</evidence>
<keyword evidence="4" id="KW-1185">Reference proteome</keyword>
<dbReference type="InterPro" id="IPR025736">
    <property type="entry name" value="PucR_C-HTH_dom"/>
</dbReference>